<dbReference type="InterPro" id="IPR013022">
    <property type="entry name" value="Xyl_isomerase-like_TIM-brl"/>
</dbReference>
<feature type="chain" id="PRO_5022790920" evidence="1">
    <location>
        <begin position="23"/>
        <end position="297"/>
    </location>
</feature>
<keyword evidence="4" id="KW-1185">Reference proteome</keyword>
<organism evidence="3 4">
    <name type="scientific">Novipirellula artificiosorum</name>
    <dbReference type="NCBI Taxonomy" id="2528016"/>
    <lineage>
        <taxon>Bacteria</taxon>
        <taxon>Pseudomonadati</taxon>
        <taxon>Planctomycetota</taxon>
        <taxon>Planctomycetia</taxon>
        <taxon>Pirellulales</taxon>
        <taxon>Pirellulaceae</taxon>
        <taxon>Novipirellula</taxon>
    </lineage>
</organism>
<dbReference type="InterPro" id="IPR036237">
    <property type="entry name" value="Xyl_isomerase-like_sf"/>
</dbReference>
<feature type="signal peptide" evidence="1">
    <location>
        <begin position="1"/>
        <end position="22"/>
    </location>
</feature>
<dbReference type="EMBL" id="SJPV01000030">
    <property type="protein sequence ID" value="TWU28734.1"/>
    <property type="molecule type" value="Genomic_DNA"/>
</dbReference>
<dbReference type="PANTHER" id="PTHR12110">
    <property type="entry name" value="HYDROXYPYRUVATE ISOMERASE"/>
    <property type="match status" value="1"/>
</dbReference>
<reference evidence="3 4" key="1">
    <citation type="submission" date="2019-02" db="EMBL/GenBank/DDBJ databases">
        <title>Deep-cultivation of Planctomycetes and their phenomic and genomic characterization uncovers novel biology.</title>
        <authorList>
            <person name="Wiegand S."/>
            <person name="Jogler M."/>
            <person name="Boedeker C."/>
            <person name="Pinto D."/>
            <person name="Vollmers J."/>
            <person name="Rivas-Marin E."/>
            <person name="Kohn T."/>
            <person name="Peeters S.H."/>
            <person name="Heuer A."/>
            <person name="Rast P."/>
            <person name="Oberbeckmann S."/>
            <person name="Bunk B."/>
            <person name="Jeske O."/>
            <person name="Meyerdierks A."/>
            <person name="Storesund J.E."/>
            <person name="Kallscheuer N."/>
            <person name="Luecker S."/>
            <person name="Lage O.M."/>
            <person name="Pohl T."/>
            <person name="Merkel B.J."/>
            <person name="Hornburger P."/>
            <person name="Mueller R.-W."/>
            <person name="Bruemmer F."/>
            <person name="Labrenz M."/>
            <person name="Spormann A.M."/>
            <person name="Op Den Camp H."/>
            <person name="Overmann J."/>
            <person name="Amann R."/>
            <person name="Jetten M.S.M."/>
            <person name="Mascher T."/>
            <person name="Medema M.H."/>
            <person name="Devos D.P."/>
            <person name="Kaster A.-K."/>
            <person name="Ovreas L."/>
            <person name="Rohde M."/>
            <person name="Galperin M.Y."/>
            <person name="Jogler C."/>
        </authorList>
    </citation>
    <scope>NUCLEOTIDE SEQUENCE [LARGE SCALE GENOMIC DNA]</scope>
    <source>
        <strain evidence="3 4">Poly41</strain>
    </source>
</reference>
<evidence type="ECO:0000313" key="3">
    <source>
        <dbReference type="EMBL" id="TWU28734.1"/>
    </source>
</evidence>
<dbReference type="Proteomes" id="UP000319143">
    <property type="component" value="Unassembled WGS sequence"/>
</dbReference>
<dbReference type="SUPFAM" id="SSF51658">
    <property type="entry name" value="Xylose isomerase-like"/>
    <property type="match status" value="1"/>
</dbReference>
<dbReference type="Gene3D" id="3.20.20.150">
    <property type="entry name" value="Divalent-metal-dependent TIM barrel enzymes"/>
    <property type="match status" value="1"/>
</dbReference>
<dbReference type="AlphaFoldDB" id="A0A5C6CYQ9"/>
<comment type="caution">
    <text evidence="3">The sequence shown here is derived from an EMBL/GenBank/DDBJ whole genome shotgun (WGS) entry which is preliminary data.</text>
</comment>
<feature type="domain" description="Xylose isomerase-like TIM barrel" evidence="2">
    <location>
        <begin position="74"/>
        <end position="291"/>
    </location>
</feature>
<name>A0A5C6CYQ9_9BACT</name>
<evidence type="ECO:0000313" key="4">
    <source>
        <dbReference type="Proteomes" id="UP000319143"/>
    </source>
</evidence>
<keyword evidence="3" id="KW-0413">Isomerase</keyword>
<proteinExistence type="predicted"/>
<evidence type="ECO:0000256" key="1">
    <source>
        <dbReference type="SAM" id="SignalP"/>
    </source>
</evidence>
<dbReference type="InterPro" id="IPR050312">
    <property type="entry name" value="IolE/XylAMocC-like"/>
</dbReference>
<dbReference type="Pfam" id="PF01261">
    <property type="entry name" value="AP_endonuc_2"/>
    <property type="match status" value="1"/>
</dbReference>
<evidence type="ECO:0000259" key="2">
    <source>
        <dbReference type="Pfam" id="PF01261"/>
    </source>
</evidence>
<dbReference type="RefSeq" id="WP_197231948.1">
    <property type="nucleotide sequence ID" value="NZ_SJPV01000030.1"/>
</dbReference>
<accession>A0A5C6CYQ9</accession>
<sequence length="297" mass="32431" precursor="true">MPLRKHRLALFMSFFIASIASAPCQAQSPATEPVHRPFFAFDNGVGRGSWTPQQQAELLSELGYAGMGGTGLNGLPEFLEAMRQRGLKLFSTYIPVNVADDKNPYDPKLPDAIRELAGSGTVLWVHVHADSASGKAATGQMDDRAVDVLRGVADMAAASGIEVVLYPHNGLYVATTRDAVRLVTKIDRPNVGASFNLCHFLKQNDETDLEACLAEAAPYLRLVSINGCDSGETKKMNWDRLIQTLDSGSFDVSRVMALLDQHHYDGPVGLQCYQVPGEIPTNLKRSMAAWKRLNADR</sequence>
<protein>
    <submittedName>
        <fullName evidence="3">Xylose isomerase-like TIM barrel</fullName>
    </submittedName>
</protein>
<gene>
    <name evidence="3" type="ORF">Poly41_68960</name>
</gene>
<keyword evidence="1" id="KW-0732">Signal</keyword>
<dbReference type="GO" id="GO:0016853">
    <property type="term" value="F:isomerase activity"/>
    <property type="evidence" value="ECO:0007669"/>
    <property type="project" value="UniProtKB-KW"/>
</dbReference>